<name>A0A1H6KNC9_RUMFL</name>
<keyword evidence="1" id="KW-0812">Transmembrane</keyword>
<evidence type="ECO:0000256" key="1">
    <source>
        <dbReference type="SAM" id="Phobius"/>
    </source>
</evidence>
<feature type="transmembrane region" description="Helical" evidence="1">
    <location>
        <begin position="76"/>
        <end position="97"/>
    </location>
</feature>
<organism evidence="3 4">
    <name type="scientific">Ruminococcus flavefaciens</name>
    <dbReference type="NCBI Taxonomy" id="1265"/>
    <lineage>
        <taxon>Bacteria</taxon>
        <taxon>Bacillati</taxon>
        <taxon>Bacillota</taxon>
        <taxon>Clostridia</taxon>
        <taxon>Eubacteriales</taxon>
        <taxon>Oscillospiraceae</taxon>
        <taxon>Ruminococcus</taxon>
    </lineage>
</organism>
<dbReference type="AlphaFoldDB" id="A0A1H6KNC9"/>
<reference evidence="3 4" key="1">
    <citation type="submission" date="2016-10" db="EMBL/GenBank/DDBJ databases">
        <authorList>
            <person name="de Groot N.N."/>
        </authorList>
    </citation>
    <scope>NUCLEOTIDE SEQUENCE [LARGE SCALE GENOMIC DNA]</scope>
    <source>
        <strain evidence="3 4">YAD2003</strain>
    </source>
</reference>
<evidence type="ECO:0000259" key="2">
    <source>
        <dbReference type="Pfam" id="PF22599"/>
    </source>
</evidence>
<dbReference type="InterPro" id="IPR054384">
    <property type="entry name" value="SecDF_P1_head"/>
</dbReference>
<proteinExistence type="predicted"/>
<gene>
    <name evidence="3" type="ORF">SAMN02910265_02380</name>
</gene>
<keyword evidence="1" id="KW-0472">Membrane</keyword>
<accession>A0A1H6KNC9</accession>
<keyword evidence="1" id="KW-1133">Transmembrane helix</keyword>
<sequence length="428" mass="47316">MKDNNKELDFGIIENAELSELESLSKKVAPVSSDEKKKILEMSRRKFNINNNDIADHNEDTVSGSEPYRPRTMWKIFASAAACIAIVGGIAGGAALLHRNGSINGSDIEETTASEEATTVTAEAATVTEEAASLPIDSIKQHEVFFRKGDSPESPVILTGSNIKKAEMCLLDENDGSEYAIQVAFDEEGQQLFAEATSEIAGTETPISIWVDGECISTRIVDGIMSTGFMIHGNFDAETAIALADKLSNCNTAYGLTSDGLKYGDAHADLVNQCLQELIDNSNGSITDAFYCEYDINGDDIPELFVQYFTSNDPKSKSVCELYALKGNKYEAITTKSENIWVHHNNKDGIVIIKANSSPTIYLVFKLNENNELELQTQLQCSVVGDKEVYTIDREECTEEEWNAKLSEVKPEDVEWLDELTKDFYHRY</sequence>
<feature type="domain" description="SecDF P1 head subdomain" evidence="2">
    <location>
        <begin position="155"/>
        <end position="247"/>
    </location>
</feature>
<dbReference type="Gene3D" id="3.30.1360.200">
    <property type="match status" value="1"/>
</dbReference>
<dbReference type="RefSeq" id="WP_074717620.1">
    <property type="nucleotide sequence ID" value="NZ_FNWV01000008.1"/>
</dbReference>
<protein>
    <recommendedName>
        <fullName evidence="2">SecDF P1 head subdomain domain-containing protein</fullName>
    </recommendedName>
</protein>
<evidence type="ECO:0000313" key="3">
    <source>
        <dbReference type="EMBL" id="SEH73010.1"/>
    </source>
</evidence>
<dbReference type="Pfam" id="PF22599">
    <property type="entry name" value="SecDF_P1_head"/>
    <property type="match status" value="1"/>
</dbReference>
<dbReference type="OrthoDB" id="1827323at2"/>
<dbReference type="Proteomes" id="UP000183190">
    <property type="component" value="Unassembled WGS sequence"/>
</dbReference>
<dbReference type="EMBL" id="FNWV01000008">
    <property type="protein sequence ID" value="SEH73010.1"/>
    <property type="molecule type" value="Genomic_DNA"/>
</dbReference>
<evidence type="ECO:0000313" key="4">
    <source>
        <dbReference type="Proteomes" id="UP000183190"/>
    </source>
</evidence>